<dbReference type="Proteomes" id="UP000094378">
    <property type="component" value="Chromosome"/>
</dbReference>
<evidence type="ECO:0000256" key="1">
    <source>
        <dbReference type="ARBA" id="ARBA00004141"/>
    </source>
</evidence>
<feature type="transmembrane region" description="Helical" evidence="5">
    <location>
        <begin position="41"/>
        <end position="58"/>
    </location>
</feature>
<keyword evidence="3 5" id="KW-1133">Transmembrane helix</keyword>
<keyword evidence="4 5" id="KW-0472">Membrane</keyword>
<dbReference type="GO" id="GO:0016020">
    <property type="term" value="C:membrane"/>
    <property type="evidence" value="ECO:0007669"/>
    <property type="project" value="UniProtKB-SubCell"/>
</dbReference>
<feature type="transmembrane region" description="Helical" evidence="5">
    <location>
        <begin position="215"/>
        <end position="234"/>
    </location>
</feature>
<evidence type="ECO:0000256" key="4">
    <source>
        <dbReference type="ARBA" id="ARBA00023136"/>
    </source>
</evidence>
<evidence type="ECO:0000313" key="7">
    <source>
        <dbReference type="EMBL" id="AOG61035.1"/>
    </source>
</evidence>
<dbReference type="GO" id="GO:0140359">
    <property type="term" value="F:ABC-type transporter activity"/>
    <property type="evidence" value="ECO:0007669"/>
    <property type="project" value="InterPro"/>
</dbReference>
<dbReference type="Pfam" id="PF12698">
    <property type="entry name" value="ABC2_membrane_3"/>
    <property type="match status" value="1"/>
</dbReference>
<evidence type="ECO:0000256" key="5">
    <source>
        <dbReference type="SAM" id="Phobius"/>
    </source>
</evidence>
<evidence type="ECO:0000313" key="8">
    <source>
        <dbReference type="Proteomes" id="UP000094378"/>
    </source>
</evidence>
<evidence type="ECO:0000256" key="3">
    <source>
        <dbReference type="ARBA" id="ARBA00022989"/>
    </source>
</evidence>
<comment type="subcellular location">
    <subcellularLocation>
        <location evidence="1">Membrane</location>
        <topology evidence="1">Multi-pass membrane protein</topology>
    </subcellularLocation>
</comment>
<feature type="transmembrane region" description="Helical" evidence="5">
    <location>
        <begin position="154"/>
        <end position="176"/>
    </location>
</feature>
<keyword evidence="2 5" id="KW-0812">Transmembrane</keyword>
<feature type="transmembrane region" description="Helical" evidence="5">
    <location>
        <begin position="182"/>
        <end position="203"/>
    </location>
</feature>
<dbReference type="STRING" id="216938.SHELI_v1c10880"/>
<dbReference type="RefSeq" id="WP_069117444.1">
    <property type="nucleotide sequence ID" value="NZ_CP017015.1"/>
</dbReference>
<dbReference type="OrthoDB" id="388470at2"/>
<name>A0A1B3SM80_9MOLU</name>
<evidence type="ECO:0000259" key="6">
    <source>
        <dbReference type="Pfam" id="PF12698"/>
    </source>
</evidence>
<proteinExistence type="predicted"/>
<feature type="domain" description="ABC-2 type transporter transmembrane" evidence="6">
    <location>
        <begin position="70"/>
        <end position="281"/>
    </location>
</feature>
<protein>
    <submittedName>
        <fullName evidence="7">ABC transporter permease</fullName>
    </submittedName>
</protein>
<gene>
    <name evidence="7" type="ORF">SHELI_v1c10880</name>
</gene>
<dbReference type="AlphaFoldDB" id="A0A1B3SM80"/>
<feature type="transmembrane region" description="Helical" evidence="5">
    <location>
        <begin position="264"/>
        <end position="285"/>
    </location>
</feature>
<dbReference type="InterPro" id="IPR013525">
    <property type="entry name" value="ABC2_TM"/>
</dbReference>
<organism evidence="7 8">
    <name type="scientific">Spiroplasma helicoides</name>
    <dbReference type="NCBI Taxonomy" id="216938"/>
    <lineage>
        <taxon>Bacteria</taxon>
        <taxon>Bacillati</taxon>
        <taxon>Mycoplasmatota</taxon>
        <taxon>Mollicutes</taxon>
        <taxon>Entomoplasmatales</taxon>
        <taxon>Spiroplasmataceae</taxon>
        <taxon>Spiroplasma</taxon>
    </lineage>
</organism>
<sequence>MKNKEKLENELFIKKNNFLAVFGKLYMLIQKSYFKNVRGPLFTYVVPIFFTVMLYLLFKDTFNKGNPASALLGYFALPSLWVIVSLSSTIVEWKNSIFLKRVETTGINKPLFITTIALFYFMVTWTGVIVELIVGFSLDSEHAKILYKEMNWGYFFLAVCMLILVAISIGILLGGLMNDEGLSQGVSLIIYFICMFFSGIMLDPRLYEGTEGLRIFTYFVPLKYPVAILLFSQYQKGSWDTAGFNIGRWDERETPLFKDFTQTWQPVLGSILIISTLFTLGIFMFRWHKSR</sequence>
<keyword evidence="8" id="KW-1185">Reference proteome</keyword>
<reference evidence="7 8" key="1">
    <citation type="submission" date="2016-08" db="EMBL/GenBank/DDBJ databases">
        <title>Complete genome sequence of Spiroplasma helicoides TABS-2 (DSM 22551).</title>
        <authorList>
            <person name="Shen W.-Y."/>
            <person name="Lo W.-S."/>
            <person name="Lai Y.-C."/>
            <person name="Kuo C.-H."/>
        </authorList>
    </citation>
    <scope>NUCLEOTIDE SEQUENCE [LARGE SCALE GENOMIC DNA]</scope>
    <source>
        <strain evidence="7 8">TABS-2</strain>
    </source>
</reference>
<accession>A0A1B3SM80</accession>
<feature type="transmembrane region" description="Helical" evidence="5">
    <location>
        <begin position="111"/>
        <end position="134"/>
    </location>
</feature>
<feature type="transmembrane region" description="Helical" evidence="5">
    <location>
        <begin position="70"/>
        <end position="91"/>
    </location>
</feature>
<dbReference type="EMBL" id="CP017015">
    <property type="protein sequence ID" value="AOG61035.1"/>
    <property type="molecule type" value="Genomic_DNA"/>
</dbReference>
<evidence type="ECO:0000256" key="2">
    <source>
        <dbReference type="ARBA" id="ARBA00022692"/>
    </source>
</evidence>
<dbReference type="KEGG" id="shj:SHELI_v1c10880"/>